<comment type="catalytic activity">
    <reaction evidence="10">
        <text>a (3S)-3-hydroxyacyl-CoA + NAD(+) = a 3-oxoacyl-CoA + NADH + H(+)</text>
        <dbReference type="Rhea" id="RHEA:22432"/>
        <dbReference type="ChEBI" id="CHEBI:15378"/>
        <dbReference type="ChEBI" id="CHEBI:57318"/>
        <dbReference type="ChEBI" id="CHEBI:57540"/>
        <dbReference type="ChEBI" id="CHEBI:57945"/>
        <dbReference type="ChEBI" id="CHEBI:90726"/>
        <dbReference type="EC" id="1.1.1.35"/>
    </reaction>
</comment>
<evidence type="ECO:0000256" key="2">
    <source>
        <dbReference type="ARBA" id="ARBA00007005"/>
    </source>
</evidence>
<comment type="caution">
    <text evidence="13">The sequence shown here is derived from an EMBL/GenBank/DDBJ whole genome shotgun (WGS) entry which is preliminary data.</text>
</comment>
<evidence type="ECO:0000256" key="1">
    <source>
        <dbReference type="ARBA" id="ARBA00005005"/>
    </source>
</evidence>
<evidence type="ECO:0000256" key="3">
    <source>
        <dbReference type="ARBA" id="ARBA00022832"/>
    </source>
</evidence>
<keyword evidence="3" id="KW-0276">Fatty acid metabolism</keyword>
<dbReference type="RefSeq" id="WP_284259214.1">
    <property type="nucleotide sequence ID" value="NZ_BSOS01000088.1"/>
</dbReference>
<evidence type="ECO:0000259" key="12">
    <source>
        <dbReference type="Pfam" id="PF02737"/>
    </source>
</evidence>
<comment type="pathway">
    <text evidence="1">Lipid metabolism; fatty acid beta-oxidation.</text>
</comment>
<reference evidence="14" key="1">
    <citation type="journal article" date="2019" name="Int. J. Syst. Evol. Microbiol.">
        <title>The Global Catalogue of Microorganisms (GCM) 10K type strain sequencing project: providing services to taxonomists for standard genome sequencing and annotation.</title>
        <authorList>
            <consortium name="The Broad Institute Genomics Platform"/>
            <consortium name="The Broad Institute Genome Sequencing Center for Infectious Disease"/>
            <person name="Wu L."/>
            <person name="Ma J."/>
        </authorList>
    </citation>
    <scope>NUCLEOTIDE SEQUENCE [LARGE SCALE GENOMIC DNA]</scope>
    <source>
        <strain evidence="14">NBRC 112502</strain>
    </source>
</reference>
<dbReference type="PANTHER" id="PTHR43612">
    <property type="entry name" value="TRIFUNCTIONAL ENZYME SUBUNIT ALPHA"/>
    <property type="match status" value="1"/>
</dbReference>
<keyword evidence="4" id="KW-0442">Lipid degradation</keyword>
<dbReference type="InterPro" id="IPR029045">
    <property type="entry name" value="ClpP/crotonase-like_dom_sf"/>
</dbReference>
<name>A0ABQ6AAP3_9PROT</name>
<keyword evidence="6" id="KW-0520">NAD</keyword>
<dbReference type="Gene3D" id="3.40.50.720">
    <property type="entry name" value="NAD(P)-binding Rossmann-like Domain"/>
    <property type="match status" value="1"/>
</dbReference>
<keyword evidence="9" id="KW-0511">Multifunctional enzyme</keyword>
<dbReference type="InterPro" id="IPR001753">
    <property type="entry name" value="Enoyl-CoA_hydra/iso"/>
</dbReference>
<keyword evidence="14" id="KW-1185">Reference proteome</keyword>
<dbReference type="InterPro" id="IPR036291">
    <property type="entry name" value="NAD(P)-bd_dom_sf"/>
</dbReference>
<protein>
    <submittedName>
        <fullName evidence="13">3-hydroxyacyl-CoA dehydrogenase</fullName>
    </submittedName>
</protein>
<dbReference type="InterPro" id="IPR006176">
    <property type="entry name" value="3-OHacyl-CoA_DH_NAD-bd"/>
</dbReference>
<feature type="domain" description="3-hydroxyacyl-CoA dehydrogenase NAD binding" evidence="12">
    <location>
        <begin position="317"/>
        <end position="495"/>
    </location>
</feature>
<dbReference type="Pfam" id="PF02737">
    <property type="entry name" value="3HCDH_N"/>
    <property type="match status" value="1"/>
</dbReference>
<keyword evidence="8" id="KW-0456">Lyase</keyword>
<proteinExistence type="inferred from homology"/>
<evidence type="ECO:0000256" key="9">
    <source>
        <dbReference type="ARBA" id="ARBA00023268"/>
    </source>
</evidence>
<dbReference type="Pfam" id="PF00378">
    <property type="entry name" value="ECH_1"/>
    <property type="match status" value="1"/>
</dbReference>
<dbReference type="InterPro" id="IPR008927">
    <property type="entry name" value="6-PGluconate_DH-like_C_sf"/>
</dbReference>
<dbReference type="InterPro" id="IPR050136">
    <property type="entry name" value="FA_oxidation_alpha_subunit"/>
</dbReference>
<dbReference type="Pfam" id="PF00725">
    <property type="entry name" value="3HCDH"/>
    <property type="match status" value="1"/>
</dbReference>
<dbReference type="SUPFAM" id="SSF48179">
    <property type="entry name" value="6-phosphogluconate dehydrogenase C-terminal domain-like"/>
    <property type="match status" value="2"/>
</dbReference>
<keyword evidence="5" id="KW-0560">Oxidoreductase</keyword>
<evidence type="ECO:0000313" key="14">
    <source>
        <dbReference type="Proteomes" id="UP001156641"/>
    </source>
</evidence>
<evidence type="ECO:0000256" key="5">
    <source>
        <dbReference type="ARBA" id="ARBA00023002"/>
    </source>
</evidence>
<dbReference type="Proteomes" id="UP001156641">
    <property type="component" value="Unassembled WGS sequence"/>
</dbReference>
<dbReference type="PANTHER" id="PTHR43612:SF3">
    <property type="entry name" value="TRIFUNCTIONAL ENZYME SUBUNIT ALPHA, MITOCHONDRIAL"/>
    <property type="match status" value="1"/>
</dbReference>
<keyword evidence="7" id="KW-0443">Lipid metabolism</keyword>
<evidence type="ECO:0000256" key="4">
    <source>
        <dbReference type="ARBA" id="ARBA00022963"/>
    </source>
</evidence>
<dbReference type="InterPro" id="IPR006108">
    <property type="entry name" value="3HC_DH_C"/>
</dbReference>
<dbReference type="EMBL" id="BSOS01000088">
    <property type="protein sequence ID" value="GLR68367.1"/>
    <property type="molecule type" value="Genomic_DNA"/>
</dbReference>
<evidence type="ECO:0000256" key="7">
    <source>
        <dbReference type="ARBA" id="ARBA00023098"/>
    </source>
</evidence>
<evidence type="ECO:0000256" key="8">
    <source>
        <dbReference type="ARBA" id="ARBA00023239"/>
    </source>
</evidence>
<comment type="similarity">
    <text evidence="2">In the central section; belongs to the 3-hydroxyacyl-CoA dehydrogenase family.</text>
</comment>
<evidence type="ECO:0000256" key="6">
    <source>
        <dbReference type="ARBA" id="ARBA00023027"/>
    </source>
</evidence>
<organism evidence="13 14">
    <name type="scientific">Acidocella aquatica</name>
    <dbReference type="NCBI Taxonomy" id="1922313"/>
    <lineage>
        <taxon>Bacteria</taxon>
        <taxon>Pseudomonadati</taxon>
        <taxon>Pseudomonadota</taxon>
        <taxon>Alphaproteobacteria</taxon>
        <taxon>Acetobacterales</taxon>
        <taxon>Acidocellaceae</taxon>
        <taxon>Acidocella</taxon>
    </lineage>
</organism>
<accession>A0ABQ6AAP3</accession>
<dbReference type="SUPFAM" id="SSF51735">
    <property type="entry name" value="NAD(P)-binding Rossmann-fold domains"/>
    <property type="match status" value="1"/>
</dbReference>
<evidence type="ECO:0000313" key="13">
    <source>
        <dbReference type="EMBL" id="GLR68367.1"/>
    </source>
</evidence>
<sequence length="720" mass="76524">MKHIRIDTDADGVAILTLDNADESVNLVSPVFVEELTEAVEQLAQDASVTGVVVTSAKKLFMAGADLKFLVGCYDNGMTKAEAYAFSQKATAMHRRMETSGKPWVAAINGAALGGGYELCLACHGRVIVDDPKAVVGLPEVKVGLLPGSGGTQRLVRLVGVERGLDLLLEGTNLAPAQALAAGLVDKIVPAAELLSAAKQWLAEHPDPVRAWDKKGFSLPETAGLLNPSAAGFFSFKAAKATTMGRNYPAPIAITSAVFEGVQLPFDRALKIESKYFAKLLTSPVARNIIRTNFINKGAAEHLAYRPANVPKSTVKKLGILGAGLMGAGIANVAAGVGIEVVLLDGTAERAAAGKAAIAANLAKDVERKRRTQASVDALLARITPTDDYALLAGADLVVEAVFEDVKVKADVTAKAEAVLPATAVFATNTSTLPITILSKASIRPDRFIGLHFFSPVERMALVEVIMGKSTSPETLAHGLDFVAQLRKTPIVVNDNRGFYTSRVFATFTHEGMAMLEEGISPARIENGARQAGMAIGPLALLDEVTLDLPLKIVDQAIADLGSSYEPPVGTNVLRRMILEAKRSSRKAGGGFYEYPAGGKKHLWPGLASVFPLAAEQPPIDEIKNRFLCVQAIETARCLEENVLMHAEDGDIGSVLGWNFPIWTGGTLSYIDTVGLESFVKTCDNLADKHGKRFRPSAWLRQRAAAGQQFLSKTKKSAAA</sequence>
<evidence type="ECO:0000256" key="10">
    <source>
        <dbReference type="ARBA" id="ARBA00049556"/>
    </source>
</evidence>
<dbReference type="Gene3D" id="1.10.1040.50">
    <property type="match status" value="1"/>
</dbReference>
<dbReference type="Gene3D" id="3.90.226.10">
    <property type="entry name" value="2-enoyl-CoA Hydratase, Chain A, domain 1"/>
    <property type="match status" value="1"/>
</dbReference>
<gene>
    <name evidence="13" type="ORF">GCM10010909_30480</name>
</gene>
<dbReference type="SUPFAM" id="SSF52096">
    <property type="entry name" value="ClpP/crotonase"/>
    <property type="match status" value="1"/>
</dbReference>
<feature type="domain" description="3-hydroxyacyl-CoA dehydrogenase C-terminal" evidence="11">
    <location>
        <begin position="498"/>
        <end position="595"/>
    </location>
</feature>
<dbReference type="CDD" id="cd06558">
    <property type="entry name" value="crotonase-like"/>
    <property type="match status" value="1"/>
</dbReference>
<evidence type="ECO:0000259" key="11">
    <source>
        <dbReference type="Pfam" id="PF00725"/>
    </source>
</evidence>